<dbReference type="RefSeq" id="WP_068133991.1">
    <property type="nucleotide sequence ID" value="NZ_AP014924.1"/>
</dbReference>
<gene>
    <name evidence="2" type="ORF">LIP_0572</name>
</gene>
<dbReference type="EMBL" id="AP014924">
    <property type="protein sequence ID" value="BAS26429.1"/>
    <property type="molecule type" value="Genomic_DNA"/>
</dbReference>
<reference evidence="3" key="1">
    <citation type="submission" date="2015-07" db="EMBL/GenBank/DDBJ databases">
        <title>Complete genome sequence and phylogenetic analysis of Limnochorda pilosa.</title>
        <authorList>
            <person name="Watanabe M."/>
            <person name="Kojima H."/>
            <person name="Fukui M."/>
        </authorList>
    </citation>
    <scope>NUCLEOTIDE SEQUENCE [LARGE SCALE GENOMIC DNA]</scope>
    <source>
        <strain evidence="3">HC45</strain>
    </source>
</reference>
<dbReference type="KEGG" id="lpil:LIP_0572"/>
<keyword evidence="1" id="KW-0732">Signal</keyword>
<organism evidence="2 3">
    <name type="scientific">Limnochorda pilosa</name>
    <dbReference type="NCBI Taxonomy" id="1555112"/>
    <lineage>
        <taxon>Bacteria</taxon>
        <taxon>Bacillati</taxon>
        <taxon>Bacillota</taxon>
        <taxon>Limnochordia</taxon>
        <taxon>Limnochordales</taxon>
        <taxon>Limnochordaceae</taxon>
        <taxon>Limnochorda</taxon>
    </lineage>
</organism>
<evidence type="ECO:0008006" key="4">
    <source>
        <dbReference type="Google" id="ProtNLM"/>
    </source>
</evidence>
<keyword evidence="3" id="KW-1185">Reference proteome</keyword>
<protein>
    <recommendedName>
        <fullName evidence="4">Spore coat protein U domain-containing protein</fullName>
    </recommendedName>
</protein>
<dbReference type="InterPro" id="IPR010916">
    <property type="entry name" value="TonB_box_CS"/>
</dbReference>
<proteinExistence type="predicted"/>
<name>A0A0K2SHV2_LIMPI</name>
<evidence type="ECO:0000313" key="3">
    <source>
        <dbReference type="Proteomes" id="UP000065807"/>
    </source>
</evidence>
<dbReference type="Proteomes" id="UP000065807">
    <property type="component" value="Chromosome"/>
</dbReference>
<feature type="chain" id="PRO_5005486910" description="Spore coat protein U domain-containing protein" evidence="1">
    <location>
        <begin position="25"/>
        <end position="161"/>
    </location>
</feature>
<dbReference type="AlphaFoldDB" id="A0A0K2SHV2"/>
<reference evidence="3" key="2">
    <citation type="journal article" date="2016" name="Int. J. Syst. Evol. Microbiol.">
        <title>Complete genome sequence and cell structure of Limnochorda pilosa, a Gram-negative spore-former within the phylum Firmicutes.</title>
        <authorList>
            <person name="Watanabe M."/>
            <person name="Kojima H."/>
            <person name="Fukui M."/>
        </authorList>
    </citation>
    <scope>NUCLEOTIDE SEQUENCE [LARGE SCALE GENOMIC DNA]</scope>
    <source>
        <strain evidence="3">HC45</strain>
    </source>
</reference>
<accession>A0A0K2SHV2</accession>
<dbReference type="PROSITE" id="PS00430">
    <property type="entry name" value="TONB_DEPENDENT_REC_1"/>
    <property type="match status" value="1"/>
</dbReference>
<evidence type="ECO:0000256" key="1">
    <source>
        <dbReference type="SAM" id="SignalP"/>
    </source>
</evidence>
<dbReference type="STRING" id="1555112.LIP_0572"/>
<evidence type="ECO:0000313" key="2">
    <source>
        <dbReference type="EMBL" id="BAS26429.1"/>
    </source>
</evidence>
<feature type="signal peptide" evidence="1">
    <location>
        <begin position="1"/>
        <end position="24"/>
    </location>
</feature>
<sequence>MRKLALLVVLLGILLLAGSNVAVAQTTATQDVTIVVNSIDTISVSGNPGTITVSGPLPATVTENTTTMDYSTNGTNLKITAALDLDYAAGITLSVELTPGAGEGTAASKVALSTVAADVVTGISNVSATLVPITYTADVLATAAPNAPGGETHTVTFTITL</sequence>